<evidence type="ECO:0000313" key="11">
    <source>
        <dbReference type="EMBL" id="GBF34503.1"/>
    </source>
</evidence>
<dbReference type="Proteomes" id="UP000239549">
    <property type="component" value="Unassembled WGS sequence"/>
</dbReference>
<dbReference type="Pfam" id="PF02662">
    <property type="entry name" value="FlpD"/>
    <property type="match status" value="1"/>
</dbReference>
<dbReference type="PANTHER" id="PTHR43498">
    <property type="entry name" value="FERREDOXIN:COB-COM HETERODISULFIDE REDUCTASE SUBUNIT A"/>
    <property type="match status" value="1"/>
</dbReference>
<evidence type="ECO:0000256" key="7">
    <source>
        <dbReference type="ARBA" id="ARBA00023002"/>
    </source>
</evidence>
<dbReference type="PROSITE" id="PS51379">
    <property type="entry name" value="4FE4S_FER_2"/>
    <property type="match status" value="4"/>
</dbReference>
<evidence type="ECO:0000256" key="9">
    <source>
        <dbReference type="ARBA" id="ARBA00023014"/>
    </source>
</evidence>
<feature type="domain" description="4Fe-4S ferredoxin-type" evidence="10">
    <location>
        <begin position="585"/>
        <end position="614"/>
    </location>
</feature>
<keyword evidence="4" id="KW-0285">Flavoprotein</keyword>
<feature type="domain" description="4Fe-4S ferredoxin-type" evidence="10">
    <location>
        <begin position="615"/>
        <end position="644"/>
    </location>
</feature>
<dbReference type="Pfam" id="PF00037">
    <property type="entry name" value="Fer4"/>
    <property type="match status" value="1"/>
</dbReference>
<evidence type="ECO:0000256" key="3">
    <source>
        <dbReference type="ARBA" id="ARBA00022485"/>
    </source>
</evidence>
<dbReference type="GO" id="GO:0016491">
    <property type="term" value="F:oxidoreductase activity"/>
    <property type="evidence" value="ECO:0007669"/>
    <property type="project" value="UniProtKB-KW"/>
</dbReference>
<keyword evidence="7" id="KW-0560">Oxidoreductase</keyword>
<accession>A0A2L2XFM8</accession>
<proteinExistence type="inferred from homology"/>
<evidence type="ECO:0000256" key="4">
    <source>
        <dbReference type="ARBA" id="ARBA00022630"/>
    </source>
</evidence>
<dbReference type="GO" id="GO:0046872">
    <property type="term" value="F:metal ion binding"/>
    <property type="evidence" value="ECO:0007669"/>
    <property type="project" value="UniProtKB-KW"/>
</dbReference>
<dbReference type="AlphaFoldDB" id="A0A2L2XFM8"/>
<keyword evidence="3" id="KW-0004">4Fe-4S</keyword>
<gene>
    <name evidence="11" type="ORF">DCCM_3621</name>
</gene>
<dbReference type="OrthoDB" id="9794954at2"/>
<dbReference type="Pfam" id="PF13187">
    <property type="entry name" value="Fer4_9"/>
    <property type="match status" value="1"/>
</dbReference>
<dbReference type="SUPFAM" id="SSF54862">
    <property type="entry name" value="4Fe-4S ferredoxins"/>
    <property type="match status" value="2"/>
</dbReference>
<dbReference type="SUPFAM" id="SSF51971">
    <property type="entry name" value="Nucleotide-binding domain"/>
    <property type="match status" value="1"/>
</dbReference>
<dbReference type="InterPro" id="IPR039650">
    <property type="entry name" value="HdrA-like"/>
</dbReference>
<evidence type="ECO:0000256" key="5">
    <source>
        <dbReference type="ARBA" id="ARBA00022723"/>
    </source>
</evidence>
<feature type="domain" description="4Fe-4S ferredoxin-type" evidence="10">
    <location>
        <begin position="284"/>
        <end position="314"/>
    </location>
</feature>
<dbReference type="EMBL" id="BFAV01000141">
    <property type="protein sequence ID" value="GBF34503.1"/>
    <property type="molecule type" value="Genomic_DNA"/>
</dbReference>
<dbReference type="Pfam" id="PF00890">
    <property type="entry name" value="FAD_binding_2"/>
    <property type="match status" value="1"/>
</dbReference>
<dbReference type="InterPro" id="IPR017900">
    <property type="entry name" value="4Fe4S_Fe_S_CS"/>
</dbReference>
<dbReference type="Gene3D" id="3.50.50.60">
    <property type="entry name" value="FAD/NAD(P)-binding domain"/>
    <property type="match status" value="1"/>
</dbReference>
<keyword evidence="12" id="KW-1185">Reference proteome</keyword>
<keyword evidence="6" id="KW-0274">FAD</keyword>
<organism evidence="11 12">
    <name type="scientific">Desulfocucumis palustris</name>
    <dbReference type="NCBI Taxonomy" id="1898651"/>
    <lineage>
        <taxon>Bacteria</taxon>
        <taxon>Bacillati</taxon>
        <taxon>Bacillota</taxon>
        <taxon>Clostridia</taxon>
        <taxon>Eubacteriales</taxon>
        <taxon>Desulfocucumaceae</taxon>
        <taxon>Desulfocucumis</taxon>
    </lineage>
</organism>
<evidence type="ECO:0000256" key="2">
    <source>
        <dbReference type="ARBA" id="ARBA00006561"/>
    </source>
</evidence>
<comment type="similarity">
    <text evidence="2">Belongs to the HdrA family.</text>
</comment>
<protein>
    <submittedName>
        <fullName evidence="11">CoB--CoM heterodisulfide reductase subunit A</fullName>
    </submittedName>
</protein>
<keyword evidence="8" id="KW-0408">Iron</keyword>
<feature type="domain" description="4Fe-4S ferredoxin-type" evidence="10">
    <location>
        <begin position="236"/>
        <end position="266"/>
    </location>
</feature>
<evidence type="ECO:0000256" key="6">
    <source>
        <dbReference type="ARBA" id="ARBA00022827"/>
    </source>
</evidence>
<comment type="cofactor">
    <cofactor evidence="1">
        <name>FAD</name>
        <dbReference type="ChEBI" id="CHEBI:57692"/>
    </cofactor>
</comment>
<dbReference type="Gene3D" id="3.30.70.20">
    <property type="match status" value="2"/>
</dbReference>
<evidence type="ECO:0000256" key="8">
    <source>
        <dbReference type="ARBA" id="ARBA00023004"/>
    </source>
</evidence>
<dbReference type="InterPro" id="IPR003953">
    <property type="entry name" value="FAD-dep_OxRdtase_2_FAD-bd"/>
</dbReference>
<dbReference type="GO" id="GO:0051539">
    <property type="term" value="F:4 iron, 4 sulfur cluster binding"/>
    <property type="evidence" value="ECO:0007669"/>
    <property type="project" value="UniProtKB-KW"/>
</dbReference>
<dbReference type="InterPro" id="IPR003813">
    <property type="entry name" value="MvhD/FlpD"/>
</dbReference>
<reference evidence="12" key="1">
    <citation type="submission" date="2018-02" db="EMBL/GenBank/DDBJ databases">
        <title>Genome sequence of Desulfocucumis palustris strain NAW-5.</title>
        <authorList>
            <person name="Watanabe M."/>
            <person name="Kojima H."/>
            <person name="Fukui M."/>
        </authorList>
    </citation>
    <scope>NUCLEOTIDE SEQUENCE [LARGE SCALE GENOMIC DNA]</scope>
    <source>
        <strain evidence="12">NAW-5</strain>
    </source>
</reference>
<evidence type="ECO:0000313" key="12">
    <source>
        <dbReference type="Proteomes" id="UP000239549"/>
    </source>
</evidence>
<keyword evidence="5" id="KW-0479">Metal-binding</keyword>
<dbReference type="RefSeq" id="WP_104372746.1">
    <property type="nucleotide sequence ID" value="NZ_BFAV01000141.1"/>
</dbReference>
<dbReference type="PROSITE" id="PS00198">
    <property type="entry name" value="4FE4S_FER_1"/>
    <property type="match status" value="3"/>
</dbReference>
<evidence type="ECO:0000259" key="10">
    <source>
        <dbReference type="PROSITE" id="PS51379"/>
    </source>
</evidence>
<sequence length="797" mass="85572">MAGNIGIFVCGCDGLISGVVDMAGVEAGLAKVKKRIGAKVFHPRLCGSGGTGAVRSAISQNALDCVIIAGCPESECRDVFNSVAAEAGLAPEMVLRLDIREGCAFPHGNNPGGATAKAVNLIKMWNARARLAEPYKPVYATGNRDVLVIGGGLAGLSSANELAEAGLNVTLIEKESYLGGRAGQFDKVFPRMCDSRCGVTFLVNRLKDNPGIKIMPFTEISGLKGSAGRFEAGLSSRPRTVDPEKCNLCGKCEQICPVILPDEYNFGVVTRKAVTPPRPLDQVGSYVINRENCLPGCSLCADICPAGAIALEREPASSTVKFGSIVLATGWQPFEAEKISRLGFGRYANVLTNVQMERIMSPDGPAGGRLVCPESGREPENVVFIQCAGSRDINYQGWCSTICCAATLKQAINIKLLNSRIKVYVFYIDIRVYGDYEELYSRAQEAGVVFVRSSPAQVYAEPGAAGLMVVGEDTLMGRTLKISADLVVLAAGMKPCGIPQPILNHLSHGQAGESRGNPEEAGLLDRRGFFVGHRQCFPLESPAQGIYPAGTCQEPMDMANTVRGALAAACKIFKTSGERVEVSPMVPQVDKAGCDKCKRCMEECPYGVWYFDNDGYPAPDPLYCKTCLTCVGACPRQCISAQGFSVQELVGTVTARVKETEPGEPHVVAFVCENDAYQAVLLAGRMGLEYPSGVHVIPVRCAGSCNMVLIQDGLPEGIDGFILAGCRHGECHYIHGADRTEERVANIKLTLRDIMIEPERVDFVRLGVRDAEKFAGHARDFVERLKKMGPSPFKKIN</sequence>
<evidence type="ECO:0000256" key="1">
    <source>
        <dbReference type="ARBA" id="ARBA00001974"/>
    </source>
</evidence>
<dbReference type="InterPro" id="IPR036188">
    <property type="entry name" value="FAD/NAD-bd_sf"/>
</dbReference>
<dbReference type="PANTHER" id="PTHR43498:SF1">
    <property type="entry name" value="COB--COM HETERODISULFIDE REDUCTASE IRON-SULFUR SUBUNIT A"/>
    <property type="match status" value="1"/>
</dbReference>
<name>A0A2L2XFM8_9FIRM</name>
<dbReference type="InterPro" id="IPR017896">
    <property type="entry name" value="4Fe4S_Fe-S-bd"/>
</dbReference>
<comment type="caution">
    <text evidence="11">The sequence shown here is derived from an EMBL/GenBank/DDBJ whole genome shotgun (WGS) entry which is preliminary data.</text>
</comment>
<keyword evidence="9" id="KW-0411">Iron-sulfur</keyword>